<dbReference type="Proteomes" id="UP001419910">
    <property type="component" value="Unassembled WGS sequence"/>
</dbReference>
<dbReference type="GO" id="GO:0008483">
    <property type="term" value="F:transaminase activity"/>
    <property type="evidence" value="ECO:0007669"/>
    <property type="project" value="UniProtKB-KW"/>
</dbReference>
<evidence type="ECO:0000313" key="3">
    <source>
        <dbReference type="EMBL" id="MEN2791358.1"/>
    </source>
</evidence>
<dbReference type="InterPro" id="IPR015424">
    <property type="entry name" value="PyrdxlP-dep_Trfase"/>
</dbReference>
<comment type="caution">
    <text evidence="3">The sequence shown here is derived from an EMBL/GenBank/DDBJ whole genome shotgun (WGS) entry which is preliminary data.</text>
</comment>
<evidence type="ECO:0000259" key="2">
    <source>
        <dbReference type="Pfam" id="PF00266"/>
    </source>
</evidence>
<evidence type="ECO:0000313" key="4">
    <source>
        <dbReference type="Proteomes" id="UP001419910"/>
    </source>
</evidence>
<dbReference type="Pfam" id="PF00266">
    <property type="entry name" value="Aminotran_5"/>
    <property type="match status" value="1"/>
</dbReference>
<dbReference type="SUPFAM" id="SSF53383">
    <property type="entry name" value="PLP-dependent transferases"/>
    <property type="match status" value="1"/>
</dbReference>
<keyword evidence="1" id="KW-0663">Pyridoxal phosphate</keyword>
<proteinExistence type="predicted"/>
<keyword evidence="3" id="KW-0032">Aminotransferase</keyword>
<gene>
    <name evidence="3" type="ORF">ABC974_17110</name>
</gene>
<name>A0ABU9Y6C3_9SPHN</name>
<keyword evidence="3" id="KW-0808">Transferase</keyword>
<dbReference type="InterPro" id="IPR015422">
    <property type="entry name" value="PyrdxlP-dep_Trfase_small"/>
</dbReference>
<dbReference type="RefSeq" id="WP_343892387.1">
    <property type="nucleotide sequence ID" value="NZ_BAAAEH010000059.1"/>
</dbReference>
<keyword evidence="4" id="KW-1185">Reference proteome</keyword>
<dbReference type="Gene3D" id="3.40.640.10">
    <property type="entry name" value="Type I PLP-dependent aspartate aminotransferase-like (Major domain)"/>
    <property type="match status" value="1"/>
</dbReference>
<accession>A0ABU9Y6C3</accession>
<organism evidence="3 4">
    <name type="scientific">Sphingomonas oligophenolica</name>
    <dbReference type="NCBI Taxonomy" id="301154"/>
    <lineage>
        <taxon>Bacteria</taxon>
        <taxon>Pseudomonadati</taxon>
        <taxon>Pseudomonadota</taxon>
        <taxon>Alphaproteobacteria</taxon>
        <taxon>Sphingomonadales</taxon>
        <taxon>Sphingomonadaceae</taxon>
        <taxon>Sphingomonas</taxon>
    </lineage>
</organism>
<reference evidence="3 4" key="1">
    <citation type="submission" date="2024-05" db="EMBL/GenBank/DDBJ databases">
        <authorList>
            <person name="Liu Q."/>
            <person name="Xin Y.-H."/>
        </authorList>
    </citation>
    <scope>NUCLEOTIDE SEQUENCE [LARGE SCALE GENOMIC DNA]</scope>
    <source>
        <strain evidence="3 4">CGMCC 1.10181</strain>
    </source>
</reference>
<dbReference type="Gene3D" id="3.90.1150.10">
    <property type="entry name" value="Aspartate Aminotransferase, domain 1"/>
    <property type="match status" value="1"/>
</dbReference>
<dbReference type="InterPro" id="IPR015421">
    <property type="entry name" value="PyrdxlP-dep_Trfase_major"/>
</dbReference>
<dbReference type="InterPro" id="IPR000192">
    <property type="entry name" value="Aminotrans_V_dom"/>
</dbReference>
<dbReference type="EMBL" id="JBDIME010000016">
    <property type="protein sequence ID" value="MEN2791358.1"/>
    <property type="molecule type" value="Genomic_DNA"/>
</dbReference>
<protein>
    <submittedName>
        <fullName evidence="3">Aminotransferase class V-fold PLP-dependent enzyme</fullName>
    </submittedName>
</protein>
<sequence>MPLGQRVRFDDVRKSFNGVESGPYLDVAARGLLFEGGRAALMAHLDDAARGTTDKAALFASVEETRGLFAALIRATPDEITFTRNVTDGIAAFGAGLDWKVGDGVLLCEELEHPANIYPWFGLARRFGLAIKTIAPVDGALAADRIVEAIEPSTRVIAVSSVSFAPGFRFAVAQLGAECRRRGILLLVDAAQSIGVIETDVGAWQADAIAVSTQKGLLSTYGLGMLYVRREVAEALTPVYISRFGVDVTGHEASRGDPASFECAPGARRFDLGNYNYPAILAVEQALRLLLDIGPAAIESRVLGLASSFADRMLDLGLPVFGGRPGQHSSHIVTIGRDLGEDHDATGDPALVSLYRHLVAGGVRLTIRRNLLRFSFHLYNDESDIMTVAELVEQWRRSARS</sequence>
<dbReference type="PANTHER" id="PTHR43586">
    <property type="entry name" value="CYSTEINE DESULFURASE"/>
    <property type="match status" value="1"/>
</dbReference>
<dbReference type="PANTHER" id="PTHR43586:SF15">
    <property type="entry name" value="BLR3095 PROTEIN"/>
    <property type="match status" value="1"/>
</dbReference>
<evidence type="ECO:0000256" key="1">
    <source>
        <dbReference type="ARBA" id="ARBA00022898"/>
    </source>
</evidence>
<feature type="domain" description="Aminotransferase class V" evidence="2">
    <location>
        <begin position="58"/>
        <end position="386"/>
    </location>
</feature>